<proteinExistence type="predicted"/>
<dbReference type="RefSeq" id="WP_010792572.1">
    <property type="nucleotide sequence ID" value="NZ_BSAL01000001.1"/>
</dbReference>
<evidence type="ECO:0000313" key="3">
    <source>
        <dbReference type="EMBL" id="WOS74646.1"/>
    </source>
</evidence>
<dbReference type="GO" id="GO:0003677">
    <property type="term" value="F:DNA binding"/>
    <property type="evidence" value="ECO:0007669"/>
    <property type="project" value="UniProtKB-KW"/>
</dbReference>
<evidence type="ECO:0000313" key="4">
    <source>
        <dbReference type="Proteomes" id="UP001297540"/>
    </source>
</evidence>
<reference evidence="3" key="3">
    <citation type="submission" date="2023-10" db="EMBL/GenBank/DDBJ databases">
        <title>Pathogen: clinical or host-associated sample.</title>
        <authorList>
            <person name="Hergert J."/>
            <person name="Casey R."/>
            <person name="Wagner J."/>
            <person name="Young E.L."/>
            <person name="Oakeson K.F."/>
        </authorList>
    </citation>
    <scope>NUCLEOTIDE SEQUENCE</scope>
    <source>
        <strain evidence="3">2021CK-01020</strain>
        <plasmid evidence="3">unnamed1</plasmid>
    </source>
</reference>
<dbReference type="InterPro" id="IPR051162">
    <property type="entry name" value="T4SS_component"/>
</dbReference>
<dbReference type="Gene3D" id="3.40.50.300">
    <property type="entry name" value="P-loop containing nucleotide triphosphate hydrolases"/>
    <property type="match status" value="2"/>
</dbReference>
<organism evidence="2">
    <name type="scientific">Pseudomonas aeruginosa</name>
    <dbReference type="NCBI Taxonomy" id="287"/>
    <lineage>
        <taxon>Bacteria</taxon>
        <taxon>Pseudomonadati</taxon>
        <taxon>Pseudomonadota</taxon>
        <taxon>Gammaproteobacteria</taxon>
        <taxon>Pseudomonadales</taxon>
        <taxon>Pseudomonadaceae</taxon>
        <taxon>Pseudomonas</taxon>
    </lineage>
</organism>
<dbReference type="EMBL" id="KY494864">
    <property type="protein sequence ID" value="ARD70258.1"/>
    <property type="molecule type" value="Genomic_DNA"/>
</dbReference>
<dbReference type="InterPro" id="IPR027417">
    <property type="entry name" value="P-loop_NTPase"/>
</dbReference>
<dbReference type="AlphaFoldDB" id="A0A1V0M5T0"/>
<geneLocation type="plasmid" evidence="2">
    <name>pJB37</name>
</geneLocation>
<evidence type="ECO:0000313" key="2">
    <source>
        <dbReference type="EMBL" id="ARD70258.1"/>
    </source>
</evidence>
<reference evidence="2" key="1">
    <citation type="submission" date="2017-01" db="EMBL/GenBank/DDBJ databases">
        <title>Complete nucleotide sequence of an IncP-2 blaVIM-2-harboring megaplasmid from Pseudomonas aeruginosa.</title>
        <authorList>
            <person name="Botelho J."/>
            <person name="Grosso F."/>
            <person name="Mabrouk A."/>
            <person name="Peixe L."/>
        </authorList>
    </citation>
    <scope>NUCLEOTIDE SEQUENCE</scope>
    <source>
        <strain evidence="2">FFUP_PS_37</strain>
        <plasmid evidence="2">pJB37</plasmid>
    </source>
</reference>
<dbReference type="EMBL" id="CP136985">
    <property type="protein sequence ID" value="WOS74646.1"/>
    <property type="molecule type" value="Genomic_DNA"/>
</dbReference>
<evidence type="ECO:0000259" key="1">
    <source>
        <dbReference type="Pfam" id="PF01935"/>
    </source>
</evidence>
<dbReference type="GeneID" id="93444579"/>
<dbReference type="PANTHER" id="PTHR30121:SF6">
    <property type="entry name" value="SLR6007 PROTEIN"/>
    <property type="match status" value="1"/>
</dbReference>
<reference evidence="3" key="2">
    <citation type="submission" date="2023-06" db="EMBL/GenBank/DDBJ databases">
        <authorList>
            <consortium name="Clinical and Environmental Microbiology Branch: Whole genome sequencing antimicrobial resistance pathogens in the healthcare setting"/>
        </authorList>
    </citation>
    <scope>NUCLEOTIDE SEQUENCE</scope>
    <source>
        <strain evidence="3">2021CK-01020</strain>
        <plasmid evidence="3">unnamed1</plasmid>
    </source>
</reference>
<feature type="domain" description="Helicase HerA central" evidence="1">
    <location>
        <begin position="52"/>
        <end position="251"/>
    </location>
</feature>
<dbReference type="InterPro" id="IPR002789">
    <property type="entry name" value="HerA_central"/>
</dbReference>
<dbReference type="Proteomes" id="UP001297540">
    <property type="component" value="Plasmid unnamed1"/>
</dbReference>
<keyword evidence="3" id="KW-0238">DNA-binding</keyword>
<dbReference type="PANTHER" id="PTHR30121">
    <property type="entry name" value="UNCHARACTERIZED PROTEIN YJGR-RELATED"/>
    <property type="match status" value="1"/>
</dbReference>
<keyword evidence="2" id="KW-0614">Plasmid</keyword>
<geneLocation type="plasmid" evidence="3 4">
    <name>unnamed1</name>
</geneLocation>
<dbReference type="Pfam" id="PF01935">
    <property type="entry name" value="DUF87"/>
    <property type="match status" value="1"/>
</dbReference>
<dbReference type="Gene3D" id="1.10.8.730">
    <property type="match status" value="1"/>
</dbReference>
<dbReference type="SUPFAM" id="SSF52540">
    <property type="entry name" value="P-loop containing nucleoside triphosphate hydrolases"/>
    <property type="match status" value="1"/>
</dbReference>
<accession>A0A1V0M5T0</accession>
<name>A0A1V0M5T0_PSEAI</name>
<sequence length="465" mass="51490">MYQAAPSQPTALSQAIAGLTHYDPIRIGSDSRGQTVDWVLAKSSNFNVLFEGASGAGKSHTIQNLLARVYSRGMTFHVLDIKGDFSYESFEKAGLSHLVRPEDFNDITFNYFEGGSSLNPLQVPRTKEGGGVLMTVEGMKQLVKVFAPNTGKRQLDYLEEILNEVYRKAGISQDDIESWIRPSPTLDQVLDEIDLVFNSISASMDSGSVSDIMKAYGQAKSKAEKAIVKMKADGKDPLEIEDKVNEILDDLEGVLHGYAKKHLDFQALQNKSTGNGTFWEFWSKDSLFGLRSIIQGMVKSRLFTGNPSKSQAGKINRYVLTDISSEHQQIIMRIVASRVFAMGVMDTRRSGLFNPEYPSHILIADEGKHVKQISSSPLSPVNRIATEGRGYGVGVWAGVQQPDQVTPDLLKNVSTYFLLKTPETTYGEVSRMFGVKPSLLKQLQNRQNVLFSAGDAFTLVTHFKE</sequence>
<protein>
    <submittedName>
        <fullName evidence="3">Type IV secretion system DNA-binding domain-containing protein</fullName>
    </submittedName>
</protein>
<gene>
    <name evidence="3" type="ORF">L4V69_00260</name>
</gene>